<reference evidence="1" key="2">
    <citation type="submission" date="2020-09" db="EMBL/GenBank/DDBJ databases">
        <authorList>
            <person name="Sun Q."/>
            <person name="Kim S."/>
        </authorList>
    </citation>
    <scope>NUCLEOTIDE SEQUENCE</scope>
    <source>
        <strain evidence="1">KCTC 23430</strain>
    </source>
</reference>
<comment type="caution">
    <text evidence="1">The sequence shown here is derived from an EMBL/GenBank/DDBJ whole genome shotgun (WGS) entry which is preliminary data.</text>
</comment>
<reference evidence="1" key="1">
    <citation type="journal article" date="2014" name="Int. J. Syst. Evol. Microbiol.">
        <title>Complete genome sequence of Corynebacterium casei LMG S-19264T (=DSM 44701T), isolated from a smear-ripened cheese.</title>
        <authorList>
            <consortium name="US DOE Joint Genome Institute (JGI-PGF)"/>
            <person name="Walter F."/>
            <person name="Albersmeier A."/>
            <person name="Kalinowski J."/>
            <person name="Ruckert C."/>
        </authorList>
    </citation>
    <scope>NUCLEOTIDE SEQUENCE</scope>
    <source>
        <strain evidence="1">KCTC 23430</strain>
    </source>
</reference>
<dbReference type="Proteomes" id="UP000644693">
    <property type="component" value="Unassembled WGS sequence"/>
</dbReference>
<dbReference type="AlphaFoldDB" id="A0A919CK73"/>
<proteinExistence type="predicted"/>
<gene>
    <name evidence="1" type="ORF">GCM10007053_16520</name>
</gene>
<keyword evidence="2" id="KW-1185">Reference proteome</keyword>
<sequence>MVAVFSSWDRADEEEDWEAIETLSADLIAYFHTTEAGSE</sequence>
<dbReference type="EMBL" id="BMYM01000001">
    <property type="protein sequence ID" value="GHD32395.1"/>
    <property type="molecule type" value="Genomic_DNA"/>
</dbReference>
<evidence type="ECO:0000313" key="2">
    <source>
        <dbReference type="Proteomes" id="UP000644693"/>
    </source>
</evidence>
<name>A0A919CK73_9GAMM</name>
<evidence type="ECO:0000313" key="1">
    <source>
        <dbReference type="EMBL" id="GHD32395.1"/>
    </source>
</evidence>
<organism evidence="1 2">
    <name type="scientific">Parahalioglobus pacificus</name>
    <dbReference type="NCBI Taxonomy" id="930806"/>
    <lineage>
        <taxon>Bacteria</taxon>
        <taxon>Pseudomonadati</taxon>
        <taxon>Pseudomonadota</taxon>
        <taxon>Gammaproteobacteria</taxon>
        <taxon>Cellvibrionales</taxon>
        <taxon>Halieaceae</taxon>
        <taxon>Parahalioglobus</taxon>
    </lineage>
</organism>
<accession>A0A919CK73</accession>
<protein>
    <submittedName>
        <fullName evidence="1">Uncharacterized protein</fullName>
    </submittedName>
</protein>